<dbReference type="PROSITE" id="PS00211">
    <property type="entry name" value="ABC_TRANSPORTER_1"/>
    <property type="match status" value="1"/>
</dbReference>
<evidence type="ECO:0000256" key="3">
    <source>
        <dbReference type="ARBA" id="ARBA00022741"/>
    </source>
</evidence>
<dbReference type="InterPro" id="IPR003439">
    <property type="entry name" value="ABC_transporter-like_ATP-bd"/>
</dbReference>
<organism evidence="6 7">
    <name type="scientific">Clostridioides difficile (strain CD196)</name>
    <name type="common">Peptoclostridium difficile</name>
    <dbReference type="NCBI Taxonomy" id="645462"/>
    <lineage>
        <taxon>Bacteria</taxon>
        <taxon>Bacillati</taxon>
        <taxon>Bacillota</taxon>
        <taxon>Clostridia</taxon>
        <taxon>Peptostreptococcales</taxon>
        <taxon>Peptostreptococcaceae</taxon>
        <taxon>Clostridioides</taxon>
    </lineage>
</organism>
<dbReference type="SMART" id="SM00382">
    <property type="entry name" value="AAA"/>
    <property type="match status" value="1"/>
</dbReference>
<sequence length="329" mass="36801">MILTLYQLSFVETNLLKVRKLYMNDFVIETKQLTKIYGNQTVVDKVNLHVKKGRIYGLLGRNGAGKTTIMKMILGLTSITYGEVDVFGENIKGCEKRVYPRIGAIIETPGFYPNLTGTENLEIFAKLRGTAAPNSVKRALEIVGLPYKNKKLFSKYSLGMKQRLGIANAILHDPELLVLDEPTNGLDPIGIAEMRKFIRDLSVEHGKTILISSHILSEISLLADDIGIIDHGVLLEESSMSELEKKNSKYILLQVSDIPKTSLILERQFNTKDYSVQDDHTLRLYNTTLDMGEINKALVMQNVTVISSQLCNDTLEDYFKKITGGEGIA</sequence>
<keyword evidence="3" id="KW-0547">Nucleotide-binding</keyword>
<evidence type="ECO:0000259" key="5">
    <source>
        <dbReference type="PROSITE" id="PS50893"/>
    </source>
</evidence>
<evidence type="ECO:0000313" key="7">
    <source>
        <dbReference type="Proteomes" id="UP000002068"/>
    </source>
</evidence>
<dbReference type="SUPFAM" id="SSF52540">
    <property type="entry name" value="P-loop containing nucleoside triphosphate hydrolases"/>
    <property type="match status" value="1"/>
</dbReference>
<feature type="domain" description="ABC transporter" evidence="5">
    <location>
        <begin position="28"/>
        <end position="256"/>
    </location>
</feature>
<dbReference type="PANTHER" id="PTHR43335:SF8">
    <property type="entry name" value="ABC TRANSPORTER, ATP-BINDING PROTEIN"/>
    <property type="match status" value="1"/>
</dbReference>
<dbReference type="KEGG" id="cdc:CD196_0336"/>
<gene>
    <name evidence="6" type="ordered locus">CD196_0336</name>
</gene>
<dbReference type="Proteomes" id="UP000002068">
    <property type="component" value="Chromosome"/>
</dbReference>
<dbReference type="GO" id="GO:0005524">
    <property type="term" value="F:ATP binding"/>
    <property type="evidence" value="ECO:0007669"/>
    <property type="project" value="UniProtKB-KW"/>
</dbReference>
<evidence type="ECO:0000256" key="1">
    <source>
        <dbReference type="ARBA" id="ARBA00005417"/>
    </source>
</evidence>
<dbReference type="InterPro" id="IPR027417">
    <property type="entry name" value="P-loop_NTPase"/>
</dbReference>
<name>A0A0H3N3J6_CLODC</name>
<dbReference type="Pfam" id="PF00005">
    <property type="entry name" value="ABC_tran"/>
    <property type="match status" value="1"/>
</dbReference>
<proteinExistence type="inferred from homology"/>
<dbReference type="InterPro" id="IPR003593">
    <property type="entry name" value="AAA+_ATPase"/>
</dbReference>
<dbReference type="PANTHER" id="PTHR43335">
    <property type="entry name" value="ABC TRANSPORTER, ATP-BINDING PROTEIN"/>
    <property type="match status" value="1"/>
</dbReference>
<accession>A0A0H3N3J6</accession>
<comment type="similarity">
    <text evidence="1">Belongs to the ABC transporter superfamily.</text>
</comment>
<dbReference type="AlphaFoldDB" id="A0A0H3N3J6"/>
<dbReference type="PROSITE" id="PS50893">
    <property type="entry name" value="ABC_TRANSPORTER_2"/>
    <property type="match status" value="1"/>
</dbReference>
<keyword evidence="2" id="KW-0813">Transport</keyword>
<dbReference type="Gene3D" id="3.40.50.300">
    <property type="entry name" value="P-loop containing nucleotide triphosphate hydrolases"/>
    <property type="match status" value="1"/>
</dbReference>
<dbReference type="CDD" id="cd03268">
    <property type="entry name" value="ABC_BcrA_bacitracin_resist"/>
    <property type="match status" value="1"/>
</dbReference>
<dbReference type="InterPro" id="IPR017871">
    <property type="entry name" value="ABC_transporter-like_CS"/>
</dbReference>
<keyword evidence="4 6" id="KW-0067">ATP-binding</keyword>
<dbReference type="GO" id="GO:0016887">
    <property type="term" value="F:ATP hydrolysis activity"/>
    <property type="evidence" value="ECO:0007669"/>
    <property type="project" value="InterPro"/>
</dbReference>
<dbReference type="HOGENOM" id="CLU_000604_1_2_9"/>
<evidence type="ECO:0000256" key="4">
    <source>
        <dbReference type="ARBA" id="ARBA00022840"/>
    </source>
</evidence>
<dbReference type="EMBL" id="FN538970">
    <property type="protein sequence ID" value="CBA60667.1"/>
    <property type="molecule type" value="Genomic_DNA"/>
</dbReference>
<reference evidence="6 7" key="1">
    <citation type="journal article" date="2009" name="Genome Biol.">
        <title>Comparative genome and phenotypic analysis of Clostridium difficile 027 strains provides insight into the evolution of a hypervirulent bacterium.</title>
        <authorList>
            <person name="Stabler R.A."/>
            <person name="He M."/>
            <person name="Dawson L."/>
            <person name="Martin M."/>
            <person name="Valiente E."/>
            <person name="Corton C."/>
            <person name="Lawley T.D."/>
            <person name="Sebaihia M."/>
            <person name="Quail M.A."/>
            <person name="Rose G."/>
            <person name="Gerding D.N."/>
            <person name="Gibert M."/>
            <person name="Popoff M.R."/>
            <person name="Parkhill J."/>
            <person name="Dougan G."/>
            <person name="Wren B.W."/>
        </authorList>
    </citation>
    <scope>NUCLEOTIDE SEQUENCE [LARGE SCALE GENOMIC DNA]</scope>
    <source>
        <strain evidence="6 7">CD196</strain>
    </source>
</reference>
<evidence type="ECO:0000256" key="2">
    <source>
        <dbReference type="ARBA" id="ARBA00022448"/>
    </source>
</evidence>
<protein>
    <submittedName>
        <fullName evidence="6">ABC transporter, ATP-binding protein</fullName>
    </submittedName>
</protein>
<evidence type="ECO:0000313" key="6">
    <source>
        <dbReference type="EMBL" id="CBA60667.1"/>
    </source>
</evidence>